<gene>
    <name evidence="1" type="ORF">BRADI_1g73804v3</name>
</gene>
<accession>A0A2K2DV14</accession>
<sequence length="56" mass="5877">MSGKHRIEPICQISMRSSIQGASTKIVHNSVQAPMTGAIICIAQGVTFASTSTQSD</sequence>
<dbReference type="EMBL" id="CM000880">
    <property type="protein sequence ID" value="PNT78114.1"/>
    <property type="molecule type" value="Genomic_DNA"/>
</dbReference>
<evidence type="ECO:0000313" key="1">
    <source>
        <dbReference type="EMBL" id="PNT78114.1"/>
    </source>
</evidence>
<reference evidence="1 2" key="1">
    <citation type="journal article" date="2010" name="Nature">
        <title>Genome sequencing and analysis of the model grass Brachypodium distachyon.</title>
        <authorList>
            <consortium name="International Brachypodium Initiative"/>
        </authorList>
    </citation>
    <scope>NUCLEOTIDE SEQUENCE [LARGE SCALE GENOMIC DNA]</scope>
    <source>
        <strain evidence="1 2">Bd21</strain>
    </source>
</reference>
<keyword evidence="3" id="KW-1185">Reference proteome</keyword>
<dbReference type="EnsemblPlants" id="PNT78114">
    <property type="protein sequence ID" value="PNT78114"/>
    <property type="gene ID" value="BRADI_1g73804v3"/>
</dbReference>
<dbReference type="InParanoid" id="A0A2K2DV14"/>
<protein>
    <submittedName>
        <fullName evidence="1 2">Uncharacterized protein</fullName>
    </submittedName>
</protein>
<reference evidence="1" key="2">
    <citation type="submission" date="2017-06" db="EMBL/GenBank/DDBJ databases">
        <title>WGS assembly of Brachypodium distachyon.</title>
        <authorList>
            <consortium name="The International Brachypodium Initiative"/>
            <person name="Lucas S."/>
            <person name="Harmon-Smith M."/>
            <person name="Lail K."/>
            <person name="Tice H."/>
            <person name="Grimwood J."/>
            <person name="Bruce D."/>
            <person name="Barry K."/>
            <person name="Shu S."/>
            <person name="Lindquist E."/>
            <person name="Wang M."/>
            <person name="Pitluck S."/>
            <person name="Vogel J.P."/>
            <person name="Garvin D.F."/>
            <person name="Mockler T.C."/>
            <person name="Schmutz J."/>
            <person name="Rokhsar D."/>
            <person name="Bevan M.W."/>
        </authorList>
    </citation>
    <scope>NUCLEOTIDE SEQUENCE</scope>
    <source>
        <strain evidence="1">Bd21</strain>
    </source>
</reference>
<reference evidence="2" key="3">
    <citation type="submission" date="2018-08" db="UniProtKB">
        <authorList>
            <consortium name="EnsemblPlants"/>
        </authorList>
    </citation>
    <scope>IDENTIFICATION</scope>
    <source>
        <strain evidence="2">cv. Bd21</strain>
    </source>
</reference>
<dbReference type="Proteomes" id="UP000008810">
    <property type="component" value="Chromosome 1"/>
</dbReference>
<name>A0A2K2DV14_BRADI</name>
<organism evidence="1">
    <name type="scientific">Brachypodium distachyon</name>
    <name type="common">Purple false brome</name>
    <name type="synonym">Trachynia distachya</name>
    <dbReference type="NCBI Taxonomy" id="15368"/>
    <lineage>
        <taxon>Eukaryota</taxon>
        <taxon>Viridiplantae</taxon>
        <taxon>Streptophyta</taxon>
        <taxon>Embryophyta</taxon>
        <taxon>Tracheophyta</taxon>
        <taxon>Spermatophyta</taxon>
        <taxon>Magnoliopsida</taxon>
        <taxon>Liliopsida</taxon>
        <taxon>Poales</taxon>
        <taxon>Poaceae</taxon>
        <taxon>BOP clade</taxon>
        <taxon>Pooideae</taxon>
        <taxon>Stipodae</taxon>
        <taxon>Brachypodieae</taxon>
        <taxon>Brachypodium</taxon>
    </lineage>
</organism>
<evidence type="ECO:0000313" key="3">
    <source>
        <dbReference type="Proteomes" id="UP000008810"/>
    </source>
</evidence>
<dbReference type="Gramene" id="PNT78114">
    <property type="protein sequence ID" value="PNT78114"/>
    <property type="gene ID" value="BRADI_1g73804v3"/>
</dbReference>
<proteinExistence type="predicted"/>
<dbReference type="AlphaFoldDB" id="A0A2K2DV14"/>
<evidence type="ECO:0000313" key="2">
    <source>
        <dbReference type="EnsemblPlants" id="PNT78114"/>
    </source>
</evidence>